<evidence type="ECO:0000313" key="5">
    <source>
        <dbReference type="Proteomes" id="UP001415857"/>
    </source>
</evidence>
<dbReference type="EMBL" id="JBBPBK010000010">
    <property type="protein sequence ID" value="KAK9276843.1"/>
    <property type="molecule type" value="Genomic_DNA"/>
</dbReference>
<evidence type="ECO:0000256" key="2">
    <source>
        <dbReference type="ARBA" id="ARBA00023242"/>
    </source>
</evidence>
<dbReference type="InterPro" id="IPR003888">
    <property type="entry name" value="FYrich_N"/>
</dbReference>
<feature type="region of interest" description="Disordered" evidence="3">
    <location>
        <begin position="179"/>
        <end position="228"/>
    </location>
</feature>
<dbReference type="GO" id="GO:0005634">
    <property type="term" value="C:nucleus"/>
    <property type="evidence" value="ECO:0007669"/>
    <property type="project" value="UniProtKB-SubCell"/>
</dbReference>
<keyword evidence="5" id="KW-1185">Reference proteome</keyword>
<proteinExistence type="predicted"/>
<dbReference type="Gene3D" id="3.30.160.360">
    <property type="match status" value="1"/>
</dbReference>
<organism evidence="4 5">
    <name type="scientific">Liquidambar formosana</name>
    <name type="common">Formosan gum</name>
    <dbReference type="NCBI Taxonomy" id="63359"/>
    <lineage>
        <taxon>Eukaryota</taxon>
        <taxon>Viridiplantae</taxon>
        <taxon>Streptophyta</taxon>
        <taxon>Embryophyta</taxon>
        <taxon>Tracheophyta</taxon>
        <taxon>Spermatophyta</taxon>
        <taxon>Magnoliopsida</taxon>
        <taxon>eudicotyledons</taxon>
        <taxon>Gunneridae</taxon>
        <taxon>Pentapetalae</taxon>
        <taxon>Saxifragales</taxon>
        <taxon>Altingiaceae</taxon>
        <taxon>Liquidambar</taxon>
    </lineage>
</organism>
<dbReference type="InterPro" id="IPR003889">
    <property type="entry name" value="FYrich_C"/>
</dbReference>
<gene>
    <name evidence="4" type="ORF">L1049_006380</name>
</gene>
<dbReference type="InterPro" id="IPR015943">
    <property type="entry name" value="WD40/YVTN_repeat-like_dom_sf"/>
</dbReference>
<evidence type="ECO:0000313" key="4">
    <source>
        <dbReference type="EMBL" id="KAK9276843.1"/>
    </source>
</evidence>
<dbReference type="Gene3D" id="2.130.10.10">
    <property type="entry name" value="YVTN repeat-like/Quinoprotein amine dehydrogenase"/>
    <property type="match status" value="1"/>
</dbReference>
<protein>
    <submittedName>
        <fullName evidence="4">Uncharacterized protein</fullName>
    </submittedName>
</protein>
<feature type="region of interest" description="Disordered" evidence="3">
    <location>
        <begin position="686"/>
        <end position="717"/>
    </location>
</feature>
<feature type="region of interest" description="Disordered" evidence="3">
    <location>
        <begin position="351"/>
        <end position="409"/>
    </location>
</feature>
<keyword evidence="2" id="KW-0539">Nucleus</keyword>
<dbReference type="GO" id="GO:0140993">
    <property type="term" value="F:histone modifying activity"/>
    <property type="evidence" value="ECO:0007669"/>
    <property type="project" value="UniProtKB-ARBA"/>
</dbReference>
<dbReference type="GO" id="GO:0048731">
    <property type="term" value="P:system development"/>
    <property type="evidence" value="ECO:0007669"/>
    <property type="project" value="UniProtKB-ARBA"/>
</dbReference>
<comment type="caution">
    <text evidence="4">The sequence shown here is derived from an EMBL/GenBank/DDBJ whole genome shotgun (WGS) entry which is preliminary data.</text>
</comment>
<dbReference type="InterPro" id="IPR040092">
    <property type="entry name" value="TBRG1"/>
</dbReference>
<dbReference type="GO" id="GO:0051726">
    <property type="term" value="P:regulation of cell cycle"/>
    <property type="evidence" value="ECO:0007669"/>
    <property type="project" value="TreeGrafter"/>
</dbReference>
<dbReference type="PROSITE" id="PS51542">
    <property type="entry name" value="FYRN"/>
    <property type="match status" value="1"/>
</dbReference>
<sequence>MKKPEQEEAKPDGLEITSIGSLYNGPWDKKYWSSSRGKDRYPYPVGYKAVRTHNGGILKMEIREGLKGPLFVITAADGQSCSGQTPDITWESFQKKGCPRVKLLPGKRLSCKIDGVEFFGFRNPFVQRLLRELVANVNGIAERSLLSSIFCNEASGTEHDTQCSDPCTYPDLLADLARPQITKKRSRKHKIINKKSSIGRSSPKKLRHQDLTGNAESSNSRQENQWNHMDRNFMTSSVLKEENNVPNHPGALPLLMNLETVVLGKNSPFRAQDHLREEALLSQEESKLVSSENFITEAVANGLSTEEKPFDRSQDTEMLGLSFSMATQDRNGGAPIPKDASGICVPDTLDLLQDNTSDSAPNRPKESSSNVKDGSISAHMVISDGSPTESHPEEEMGTSISNASSEKSDFDSVGQEIAKSMMTVLLPQALPLLKKASKKKNTTIIPLEISSCMVKSQEENNGSGHFVVVTSPARMPAESSLVEREGKMHVLSKISSSVPSFEHINSIIPDSFESDAHLNQVPLFSDIVEADQAPDKDTCIPDTLGPLSSVNASKESSVCHVKTSGCKEIFCSDVLMASNKRPQSDAGCVSTSVDISDANLMGKVGCVGISHEEINIKTRGAGTGNTPFTQITDVTHLTKKYNGPLSESIICRNFGDGCVLDTHPVTGTLLAPEILQEVVTEFKGPEPWSLKQGTNLRGHSTSDGNEAQTGSDLKPHTNKELNSELEGLVKLVGCYVHPMPVLSVLLRTKGNEIYICVLCGLLVNKDRILFMYKLPIKDPREECPSFIGHASIMLPISEDAFGSQIALDRSGLQLTPDGQCLVLLNSIKAPYCRERNIHCLCSACTLDCFEENAVNIVQVKLGYVSLVAKLKTVGSVHCILVCEPDHLVAVEEGGRLHLWIMNSTWSAQTEEFFIPTYDCISPCVVELKKIPKCSHLVVGHNGFGEFGLWNILKRILISRFSAPSLSVFQFVPISLFNWERKGPVFSNPSAEECINRIMAETKMWFSERSKNDAFLPSEEKDMAIWLLLSTVPNSDAPCNFKSDCQMNPIGWWRLALLVNNMVIMGSALDSRAAAIAASAGHGIIATCDGLVYLWELSTGMRIGNLHCFKGGGVSCIATDDSRSGVLAVAGNGGQLLIYLHSQGFCKLTKG</sequence>
<dbReference type="AlphaFoldDB" id="A0AAP0RH37"/>
<dbReference type="PANTHER" id="PTHR22715:SF1">
    <property type="entry name" value="DNA BINDING PROTEIN"/>
    <property type="match status" value="1"/>
</dbReference>
<dbReference type="Proteomes" id="UP001415857">
    <property type="component" value="Unassembled WGS sequence"/>
</dbReference>
<evidence type="ECO:0000256" key="1">
    <source>
        <dbReference type="ARBA" id="ARBA00004123"/>
    </source>
</evidence>
<feature type="compositionally biased region" description="Polar residues" evidence="3">
    <location>
        <begin position="691"/>
        <end position="711"/>
    </location>
</feature>
<accession>A0AAP0RH37</accession>
<evidence type="ECO:0000256" key="3">
    <source>
        <dbReference type="SAM" id="MobiDB-lite"/>
    </source>
</evidence>
<comment type="subcellular location">
    <subcellularLocation>
        <location evidence="1">Nucleus</location>
    </subcellularLocation>
</comment>
<name>A0AAP0RH37_LIQFO</name>
<feature type="compositionally biased region" description="Polar residues" evidence="3">
    <location>
        <begin position="211"/>
        <end position="228"/>
    </location>
</feature>
<dbReference type="PROSITE" id="PS51543">
    <property type="entry name" value="FYRC"/>
    <property type="match status" value="1"/>
</dbReference>
<dbReference type="InterPro" id="IPR036322">
    <property type="entry name" value="WD40_repeat_dom_sf"/>
</dbReference>
<feature type="compositionally biased region" description="Basic residues" evidence="3">
    <location>
        <begin position="181"/>
        <end position="193"/>
    </location>
</feature>
<reference evidence="4 5" key="1">
    <citation type="journal article" date="2024" name="Plant J.">
        <title>Genome sequences and population genomics reveal climatic adaptation and genomic divergence between two closely related sweetgum species.</title>
        <authorList>
            <person name="Xu W.Q."/>
            <person name="Ren C.Q."/>
            <person name="Zhang X.Y."/>
            <person name="Comes H.P."/>
            <person name="Liu X.H."/>
            <person name="Li Y.G."/>
            <person name="Kettle C.J."/>
            <person name="Jalonen R."/>
            <person name="Gaisberger H."/>
            <person name="Ma Y.Z."/>
            <person name="Qiu Y.X."/>
        </authorList>
    </citation>
    <scope>NUCLEOTIDE SEQUENCE [LARGE SCALE GENOMIC DNA]</scope>
    <source>
        <strain evidence="4">Hangzhou</strain>
    </source>
</reference>
<dbReference type="PANTHER" id="PTHR22715">
    <property type="entry name" value="TRANSFORMING GROWTH FACTOR BETA REGULATED GENE 1"/>
    <property type="match status" value="1"/>
</dbReference>
<dbReference type="SUPFAM" id="SSF50978">
    <property type="entry name" value="WD40 repeat-like"/>
    <property type="match status" value="1"/>
</dbReference>